<dbReference type="InterPro" id="IPR043738">
    <property type="entry name" value="DUF5683"/>
</dbReference>
<dbReference type="AlphaFoldDB" id="A0A2Z4IQY5"/>
<name>A0A2Z4IQY5_9BACT</name>
<feature type="domain" description="DUF5683" evidence="1">
    <location>
        <begin position="31"/>
        <end position="178"/>
    </location>
</feature>
<dbReference type="OrthoDB" id="9813910at2"/>
<evidence type="ECO:0000313" key="3">
    <source>
        <dbReference type="Proteomes" id="UP000248688"/>
    </source>
</evidence>
<protein>
    <recommendedName>
        <fullName evidence="1">DUF5683 domain-containing protein</fullName>
    </recommendedName>
</protein>
<evidence type="ECO:0000259" key="1">
    <source>
        <dbReference type="Pfam" id="PF18935"/>
    </source>
</evidence>
<evidence type="ECO:0000313" key="2">
    <source>
        <dbReference type="EMBL" id="AWW33234.1"/>
    </source>
</evidence>
<sequence length="179" mass="20233">MFQHPGVGQDIRTVHSDSTGQAEITIDQKDIKNPKKAALLSAILPGAGQVYNEKMWKVPIIYGGIITTAYFVEFNNRRYQLFKEALTIYRDDDESTDNIFPNLNEDGLIRNVDYWRRNRDACYLVFTAIYALNIVDALVDAHLSGFDVSNDLTFKLEPSVEPTYASGNAVGLSFKIQFK</sequence>
<dbReference type="EMBL" id="CP030041">
    <property type="protein sequence ID" value="AWW33234.1"/>
    <property type="molecule type" value="Genomic_DNA"/>
</dbReference>
<proteinExistence type="predicted"/>
<accession>A0A2Z4IQY5</accession>
<organism evidence="2 3">
    <name type="scientific">Echinicola strongylocentroti</name>
    <dbReference type="NCBI Taxonomy" id="1795355"/>
    <lineage>
        <taxon>Bacteria</taxon>
        <taxon>Pseudomonadati</taxon>
        <taxon>Bacteroidota</taxon>
        <taxon>Cytophagia</taxon>
        <taxon>Cytophagales</taxon>
        <taxon>Cyclobacteriaceae</taxon>
        <taxon>Echinicola</taxon>
    </lineage>
</organism>
<dbReference type="Pfam" id="PF18935">
    <property type="entry name" value="DUF5683"/>
    <property type="match status" value="1"/>
</dbReference>
<gene>
    <name evidence="2" type="ORF">DN752_17595</name>
</gene>
<reference evidence="2 3" key="1">
    <citation type="submission" date="2018-06" db="EMBL/GenBank/DDBJ databases">
        <title>Echinicola strongylocentroti sp. nov., isolated from a sea urchin Strongylocentrotus intermedius.</title>
        <authorList>
            <person name="Bae S.S."/>
        </authorList>
    </citation>
    <scope>NUCLEOTIDE SEQUENCE [LARGE SCALE GENOMIC DNA]</scope>
    <source>
        <strain evidence="2 3">MEBiC08714</strain>
    </source>
</reference>
<keyword evidence="3" id="KW-1185">Reference proteome</keyword>
<dbReference type="KEGG" id="est:DN752_17595"/>
<dbReference type="Proteomes" id="UP000248688">
    <property type="component" value="Chromosome"/>
</dbReference>